<dbReference type="Proteomes" id="UP000501690">
    <property type="component" value="Linkage Group LG2"/>
</dbReference>
<sequence length="106" mass="11552">MILRTPPPSKRPRGGGDADGDGNGQLVIYEDPPESSQEPSASEHMLCTYQCRQMVCLIFLPSRQSTLPLLGLDPWYCEILWINAANAAASIAVAYTLIKSTVQMKG</sequence>
<gene>
    <name evidence="2" type="ORF">DEO72_LG2g25</name>
</gene>
<proteinExistence type="predicted"/>
<keyword evidence="3" id="KW-1185">Reference proteome</keyword>
<evidence type="ECO:0000313" key="2">
    <source>
        <dbReference type="EMBL" id="QCD79711.1"/>
    </source>
</evidence>
<reference evidence="2 3" key="1">
    <citation type="submission" date="2019-04" db="EMBL/GenBank/DDBJ databases">
        <title>An improved genome assembly and genetic linkage map for asparagus bean, Vigna unguiculata ssp. sesquipedialis.</title>
        <authorList>
            <person name="Xia Q."/>
            <person name="Zhang R."/>
            <person name="Dong Y."/>
        </authorList>
    </citation>
    <scope>NUCLEOTIDE SEQUENCE [LARGE SCALE GENOMIC DNA]</scope>
    <source>
        <tissue evidence="2">Leaf</tissue>
    </source>
</reference>
<protein>
    <submittedName>
        <fullName evidence="2">Mitotic spindle assembly checkpoint protein MAD1</fullName>
    </submittedName>
</protein>
<organism evidence="2 3">
    <name type="scientific">Vigna unguiculata</name>
    <name type="common">Cowpea</name>
    <dbReference type="NCBI Taxonomy" id="3917"/>
    <lineage>
        <taxon>Eukaryota</taxon>
        <taxon>Viridiplantae</taxon>
        <taxon>Streptophyta</taxon>
        <taxon>Embryophyta</taxon>
        <taxon>Tracheophyta</taxon>
        <taxon>Spermatophyta</taxon>
        <taxon>Magnoliopsida</taxon>
        <taxon>eudicotyledons</taxon>
        <taxon>Gunneridae</taxon>
        <taxon>Pentapetalae</taxon>
        <taxon>rosids</taxon>
        <taxon>fabids</taxon>
        <taxon>Fabales</taxon>
        <taxon>Fabaceae</taxon>
        <taxon>Papilionoideae</taxon>
        <taxon>50 kb inversion clade</taxon>
        <taxon>NPAAA clade</taxon>
        <taxon>indigoferoid/millettioid clade</taxon>
        <taxon>Phaseoleae</taxon>
        <taxon>Vigna</taxon>
    </lineage>
</organism>
<evidence type="ECO:0000256" key="1">
    <source>
        <dbReference type="SAM" id="MobiDB-lite"/>
    </source>
</evidence>
<accession>A0A4D6KYE7</accession>
<dbReference type="AlphaFoldDB" id="A0A4D6KYE7"/>
<name>A0A4D6KYE7_VIGUN</name>
<dbReference type="EMBL" id="CP039346">
    <property type="protein sequence ID" value="QCD79711.1"/>
    <property type="molecule type" value="Genomic_DNA"/>
</dbReference>
<feature type="region of interest" description="Disordered" evidence="1">
    <location>
        <begin position="1"/>
        <end position="41"/>
    </location>
</feature>
<evidence type="ECO:0000313" key="3">
    <source>
        <dbReference type="Proteomes" id="UP000501690"/>
    </source>
</evidence>